<reference evidence="1" key="1">
    <citation type="submission" date="2014-11" db="EMBL/GenBank/DDBJ databases">
        <authorList>
            <person name="Amaro Gonzalez C."/>
        </authorList>
    </citation>
    <scope>NUCLEOTIDE SEQUENCE</scope>
</reference>
<sequence length="54" mass="5792">MAYVTPQQEHGGHHCPLDGAVSVAMHPACQSMSVKPKSFKMSSEELAAVHNTDL</sequence>
<name>A0A0E9RQ44_ANGAN</name>
<organism evidence="1">
    <name type="scientific">Anguilla anguilla</name>
    <name type="common">European freshwater eel</name>
    <name type="synonym">Muraena anguilla</name>
    <dbReference type="NCBI Taxonomy" id="7936"/>
    <lineage>
        <taxon>Eukaryota</taxon>
        <taxon>Metazoa</taxon>
        <taxon>Chordata</taxon>
        <taxon>Craniata</taxon>
        <taxon>Vertebrata</taxon>
        <taxon>Euteleostomi</taxon>
        <taxon>Actinopterygii</taxon>
        <taxon>Neopterygii</taxon>
        <taxon>Teleostei</taxon>
        <taxon>Anguilliformes</taxon>
        <taxon>Anguillidae</taxon>
        <taxon>Anguilla</taxon>
    </lineage>
</organism>
<accession>A0A0E9RQ44</accession>
<dbReference type="EMBL" id="GBXM01078099">
    <property type="protein sequence ID" value="JAH30478.1"/>
    <property type="molecule type" value="Transcribed_RNA"/>
</dbReference>
<reference evidence="1" key="2">
    <citation type="journal article" date="2015" name="Fish Shellfish Immunol.">
        <title>Early steps in the European eel (Anguilla anguilla)-Vibrio vulnificus interaction in the gills: Role of the RtxA13 toxin.</title>
        <authorList>
            <person name="Callol A."/>
            <person name="Pajuelo D."/>
            <person name="Ebbesson L."/>
            <person name="Teles M."/>
            <person name="MacKenzie S."/>
            <person name="Amaro C."/>
        </authorList>
    </citation>
    <scope>NUCLEOTIDE SEQUENCE</scope>
</reference>
<dbReference type="AlphaFoldDB" id="A0A0E9RQ44"/>
<protein>
    <submittedName>
        <fullName evidence="1">Uncharacterized protein</fullName>
    </submittedName>
</protein>
<evidence type="ECO:0000313" key="1">
    <source>
        <dbReference type="EMBL" id="JAH30478.1"/>
    </source>
</evidence>
<proteinExistence type="predicted"/>